<reference evidence="2" key="1">
    <citation type="submission" date="2020-07" db="EMBL/GenBank/DDBJ databases">
        <title>Multicomponent nature underlies the extraordinary mechanical properties of spider dragline silk.</title>
        <authorList>
            <person name="Kono N."/>
            <person name="Nakamura H."/>
            <person name="Mori M."/>
            <person name="Yoshida Y."/>
            <person name="Ohtoshi R."/>
            <person name="Malay A.D."/>
            <person name="Moran D.A.P."/>
            <person name="Tomita M."/>
            <person name="Numata K."/>
            <person name="Arakawa K."/>
        </authorList>
    </citation>
    <scope>NUCLEOTIDE SEQUENCE</scope>
</reference>
<dbReference type="GO" id="GO:0006508">
    <property type="term" value="P:proteolysis"/>
    <property type="evidence" value="ECO:0007669"/>
    <property type="project" value="InterPro"/>
</dbReference>
<organism evidence="2 3">
    <name type="scientific">Trichonephila clavata</name>
    <name type="common">Joro spider</name>
    <name type="synonym">Nephila clavata</name>
    <dbReference type="NCBI Taxonomy" id="2740835"/>
    <lineage>
        <taxon>Eukaryota</taxon>
        <taxon>Metazoa</taxon>
        <taxon>Ecdysozoa</taxon>
        <taxon>Arthropoda</taxon>
        <taxon>Chelicerata</taxon>
        <taxon>Arachnida</taxon>
        <taxon>Araneae</taxon>
        <taxon>Araneomorphae</taxon>
        <taxon>Entelegynae</taxon>
        <taxon>Araneoidea</taxon>
        <taxon>Nephilidae</taxon>
        <taxon>Trichonephila</taxon>
    </lineage>
</organism>
<dbReference type="AlphaFoldDB" id="A0A8X6LU72"/>
<dbReference type="OrthoDB" id="6514447at2759"/>
<feature type="compositionally biased region" description="Basic and acidic residues" evidence="1">
    <location>
        <begin position="12"/>
        <end position="27"/>
    </location>
</feature>
<dbReference type="InterPro" id="IPR021109">
    <property type="entry name" value="Peptidase_aspartic_dom_sf"/>
</dbReference>
<accession>A0A8X6LU72</accession>
<protein>
    <submittedName>
        <fullName evidence="2">Integrase catalytic domain-containing protein</fullName>
    </submittedName>
</protein>
<dbReference type="Gene3D" id="2.40.70.10">
    <property type="entry name" value="Acid Proteases"/>
    <property type="match status" value="1"/>
</dbReference>
<name>A0A8X6LU72_TRICU</name>
<dbReference type="PROSITE" id="PS00141">
    <property type="entry name" value="ASP_PROTEASE"/>
    <property type="match status" value="1"/>
</dbReference>
<sequence length="299" mass="34073">MYDSPHGLAINKNKEPDESEPEGKKECSLANSSYGPLVILQTLVVRLRGKNKERFVRVLIDTGSQRSYISKYAASLMNLESFGEEKICHSLLGGSEIEENHNKYLIHVSDIQNTYHCNFKVLDQNTICSGIPRTDISSFDQELKKRKIFLTDTSRIDDLIFENSENEIHILIGADIAGKLFTDRLTNLASGLTCLETLLEWTVIGKTDKTETSNSSLLVLSLHVTDAKISDLRTLDSLQIEEDNVKHNKLETQEFALESFRKTVCRDSSSRFKVNLPWLYRHPTLQDDKTLDQKRLKYS</sequence>
<dbReference type="GO" id="GO:0004190">
    <property type="term" value="F:aspartic-type endopeptidase activity"/>
    <property type="evidence" value="ECO:0007669"/>
    <property type="project" value="InterPro"/>
</dbReference>
<dbReference type="Proteomes" id="UP000887116">
    <property type="component" value="Unassembled WGS sequence"/>
</dbReference>
<comment type="caution">
    <text evidence="2">The sequence shown here is derived from an EMBL/GenBank/DDBJ whole genome shotgun (WGS) entry which is preliminary data.</text>
</comment>
<dbReference type="InterPro" id="IPR001969">
    <property type="entry name" value="Aspartic_peptidase_AS"/>
</dbReference>
<keyword evidence="3" id="KW-1185">Reference proteome</keyword>
<feature type="region of interest" description="Disordered" evidence="1">
    <location>
        <begin position="1"/>
        <end position="28"/>
    </location>
</feature>
<evidence type="ECO:0000313" key="3">
    <source>
        <dbReference type="Proteomes" id="UP000887116"/>
    </source>
</evidence>
<evidence type="ECO:0000313" key="2">
    <source>
        <dbReference type="EMBL" id="GFR20124.1"/>
    </source>
</evidence>
<dbReference type="EMBL" id="BMAO01008014">
    <property type="protein sequence ID" value="GFR20124.1"/>
    <property type="molecule type" value="Genomic_DNA"/>
</dbReference>
<proteinExistence type="predicted"/>
<evidence type="ECO:0000256" key="1">
    <source>
        <dbReference type="SAM" id="MobiDB-lite"/>
    </source>
</evidence>
<gene>
    <name evidence="2" type="primary">AVEN_208195_1</name>
    <name evidence="2" type="ORF">TNCT_27261</name>
</gene>